<reference evidence="6" key="1">
    <citation type="journal article" date="2023" name="Plant J.">
        <title>The genome of the king protea, Protea cynaroides.</title>
        <authorList>
            <person name="Chang J."/>
            <person name="Duong T.A."/>
            <person name="Schoeman C."/>
            <person name="Ma X."/>
            <person name="Roodt D."/>
            <person name="Barker N."/>
            <person name="Li Z."/>
            <person name="Van de Peer Y."/>
            <person name="Mizrachi E."/>
        </authorList>
    </citation>
    <scope>NUCLEOTIDE SEQUENCE</scope>
    <source>
        <tissue evidence="6">Young leaves</tissue>
    </source>
</reference>
<keyword evidence="5" id="KW-0539">Nucleus</keyword>
<keyword evidence="4" id="KW-0804">Transcription</keyword>
<dbReference type="GO" id="GO:0003677">
    <property type="term" value="F:DNA binding"/>
    <property type="evidence" value="ECO:0007669"/>
    <property type="project" value="UniProtKB-KW"/>
</dbReference>
<dbReference type="AlphaFoldDB" id="A0A9Q0KCA2"/>
<keyword evidence="7" id="KW-1185">Reference proteome</keyword>
<gene>
    <name evidence="6" type="ORF">NE237_014412</name>
</gene>
<dbReference type="GO" id="GO:0005634">
    <property type="term" value="C:nucleus"/>
    <property type="evidence" value="ECO:0007669"/>
    <property type="project" value="UniProtKB-SubCell"/>
</dbReference>
<dbReference type="EMBL" id="JAMYWD010000006">
    <property type="protein sequence ID" value="KAJ4967711.1"/>
    <property type="molecule type" value="Genomic_DNA"/>
</dbReference>
<organism evidence="6 7">
    <name type="scientific">Protea cynaroides</name>
    <dbReference type="NCBI Taxonomy" id="273540"/>
    <lineage>
        <taxon>Eukaryota</taxon>
        <taxon>Viridiplantae</taxon>
        <taxon>Streptophyta</taxon>
        <taxon>Embryophyta</taxon>
        <taxon>Tracheophyta</taxon>
        <taxon>Spermatophyta</taxon>
        <taxon>Magnoliopsida</taxon>
        <taxon>Proteales</taxon>
        <taxon>Proteaceae</taxon>
        <taxon>Protea</taxon>
    </lineage>
</organism>
<proteinExistence type="predicted"/>
<name>A0A9Q0KCA2_9MAGN</name>
<evidence type="ECO:0000256" key="5">
    <source>
        <dbReference type="ARBA" id="ARBA00023242"/>
    </source>
</evidence>
<evidence type="ECO:0000313" key="6">
    <source>
        <dbReference type="EMBL" id="KAJ4967711.1"/>
    </source>
</evidence>
<dbReference type="Gene3D" id="2.40.330.10">
    <property type="entry name" value="DNA-binding pseudobarrel domain"/>
    <property type="match status" value="1"/>
</dbReference>
<dbReference type="InterPro" id="IPR015300">
    <property type="entry name" value="DNA-bd_pseudobarrel_sf"/>
</dbReference>
<dbReference type="InterPro" id="IPR005508">
    <property type="entry name" value="At2g31720-like"/>
</dbReference>
<evidence type="ECO:0000256" key="2">
    <source>
        <dbReference type="ARBA" id="ARBA00023015"/>
    </source>
</evidence>
<keyword evidence="3" id="KW-0238">DNA-binding</keyword>
<protein>
    <recommendedName>
        <fullName evidence="8">B3 domain-containing protein</fullName>
    </recommendedName>
</protein>
<evidence type="ECO:0000256" key="1">
    <source>
        <dbReference type="ARBA" id="ARBA00004123"/>
    </source>
</evidence>
<accession>A0A9Q0KCA2</accession>
<dbReference type="Proteomes" id="UP001141806">
    <property type="component" value="Unassembled WGS sequence"/>
</dbReference>
<dbReference type="SUPFAM" id="SSF101936">
    <property type="entry name" value="DNA-binding pseudobarrel domain"/>
    <property type="match status" value="1"/>
</dbReference>
<evidence type="ECO:0000256" key="4">
    <source>
        <dbReference type="ARBA" id="ARBA00023163"/>
    </source>
</evidence>
<dbReference type="PANTHER" id="PTHR31541:SF25">
    <property type="entry name" value="GAMMA-GLIADIN B"/>
    <property type="match status" value="1"/>
</dbReference>
<dbReference type="PANTHER" id="PTHR31541">
    <property type="entry name" value="B3 DOMAIN PLANT PROTEIN-RELATED"/>
    <property type="match status" value="1"/>
</dbReference>
<comment type="subcellular location">
    <subcellularLocation>
        <location evidence="1">Nucleus</location>
    </subcellularLocation>
</comment>
<evidence type="ECO:0008006" key="8">
    <source>
        <dbReference type="Google" id="ProtNLM"/>
    </source>
</evidence>
<evidence type="ECO:0000256" key="3">
    <source>
        <dbReference type="ARBA" id="ARBA00023125"/>
    </source>
</evidence>
<sequence>MVRKFEGEWESFGVLSEAKEIAKTSERKNHNKRVQEQNCKFELAEKRRKMTIVCLEPQMPPLLKRKIEEIVGVRTATVWLNAKELTVSDVYRHLDRFFIPKTEALKQFLNEKEIGNLDKTNNRTKVVDPNGDEWDLIFKYWTKVKQYISKNKLQSGQVLQVWGFRCIDKYCFSINGVGQRLELVNTDGASSSRQQ</sequence>
<evidence type="ECO:0000313" key="7">
    <source>
        <dbReference type="Proteomes" id="UP001141806"/>
    </source>
</evidence>
<keyword evidence="2" id="KW-0805">Transcription regulation</keyword>
<comment type="caution">
    <text evidence="6">The sequence shown here is derived from an EMBL/GenBank/DDBJ whole genome shotgun (WGS) entry which is preliminary data.</text>
</comment>